<comment type="caution">
    <text evidence="1">The sequence shown here is derived from an EMBL/GenBank/DDBJ whole genome shotgun (WGS) entry which is preliminary data.</text>
</comment>
<dbReference type="EMBL" id="CAJRAF010000002">
    <property type="protein sequence ID" value="CAG5009160.1"/>
    <property type="molecule type" value="Genomic_DNA"/>
</dbReference>
<evidence type="ECO:0000313" key="2">
    <source>
        <dbReference type="Proteomes" id="UP000680038"/>
    </source>
</evidence>
<evidence type="ECO:0000313" key="1">
    <source>
        <dbReference type="EMBL" id="CAG5009160.1"/>
    </source>
</evidence>
<dbReference type="AlphaFoldDB" id="A0A916JF93"/>
<name>A0A916JF93_9BACT</name>
<accession>A0A916JF93</accession>
<reference evidence="1" key="1">
    <citation type="submission" date="2021-04" db="EMBL/GenBank/DDBJ databases">
        <authorList>
            <person name="Rodrigo-Torres L."/>
            <person name="Arahal R. D."/>
            <person name="Lucena T."/>
        </authorList>
    </citation>
    <scope>NUCLEOTIDE SEQUENCE</scope>
    <source>
        <strain evidence="1">CECT 9275</strain>
    </source>
</reference>
<protein>
    <submittedName>
        <fullName evidence="1">Uncharacterized protein</fullName>
    </submittedName>
</protein>
<gene>
    <name evidence="1" type="ORF">DYBT9275_04435</name>
</gene>
<organism evidence="1 2">
    <name type="scientific">Dyadobacter helix</name>
    <dbReference type="NCBI Taxonomy" id="2822344"/>
    <lineage>
        <taxon>Bacteria</taxon>
        <taxon>Pseudomonadati</taxon>
        <taxon>Bacteroidota</taxon>
        <taxon>Cytophagia</taxon>
        <taxon>Cytophagales</taxon>
        <taxon>Spirosomataceae</taxon>
        <taxon>Dyadobacter</taxon>
    </lineage>
</organism>
<dbReference type="RefSeq" id="WP_215240807.1">
    <property type="nucleotide sequence ID" value="NZ_CAJRAF010000002.1"/>
</dbReference>
<sequence length="123" mass="13381">MNRTITLLMATMLLMVAGVKTWSLKEVYGQEKQVSGPDFHASDAGDASGEKGSQGAVISSLSLDAVITPALSFDFFQGFYILPEPLWQLISDPAAAFITFEEPYFLVSSFCRIFGSYIVTNAP</sequence>
<dbReference type="Proteomes" id="UP000680038">
    <property type="component" value="Unassembled WGS sequence"/>
</dbReference>
<proteinExistence type="predicted"/>
<keyword evidence="2" id="KW-1185">Reference proteome</keyword>